<accession>Q0G550</accession>
<dbReference type="SUPFAM" id="SSF55729">
    <property type="entry name" value="Acyl-CoA N-acyltransferases (Nat)"/>
    <property type="match status" value="1"/>
</dbReference>
<dbReference type="EMBL" id="AATP01000001">
    <property type="protein sequence ID" value="EAU43214.1"/>
    <property type="molecule type" value="Genomic_DNA"/>
</dbReference>
<dbReference type="Proteomes" id="UP000004310">
    <property type="component" value="Unassembled WGS sequence"/>
</dbReference>
<feature type="domain" description="N-acetyltransferase" evidence="1">
    <location>
        <begin position="1"/>
        <end position="155"/>
    </location>
</feature>
<keyword evidence="3" id="KW-1185">Reference proteome</keyword>
<dbReference type="Gene3D" id="3.40.630.30">
    <property type="match status" value="1"/>
</dbReference>
<dbReference type="RefSeq" id="WP_007067188.1">
    <property type="nucleotide sequence ID" value="NZ_DS022272.1"/>
</dbReference>
<dbReference type="InterPro" id="IPR016181">
    <property type="entry name" value="Acyl_CoA_acyltransferase"/>
</dbReference>
<comment type="caution">
    <text evidence="2">The sequence shown here is derived from an EMBL/GenBank/DDBJ whole genome shotgun (WGS) entry which is preliminary data.</text>
</comment>
<dbReference type="PROSITE" id="PS51186">
    <property type="entry name" value="GNAT"/>
    <property type="match status" value="1"/>
</dbReference>
<organism evidence="2 3">
    <name type="scientific">Fulvimarina pelagi HTCC2506</name>
    <dbReference type="NCBI Taxonomy" id="314231"/>
    <lineage>
        <taxon>Bacteria</taxon>
        <taxon>Pseudomonadati</taxon>
        <taxon>Pseudomonadota</taxon>
        <taxon>Alphaproteobacteria</taxon>
        <taxon>Hyphomicrobiales</taxon>
        <taxon>Aurantimonadaceae</taxon>
        <taxon>Fulvimarina</taxon>
    </lineage>
</organism>
<sequence length="155" mass="17057">MTRGDLASVLEIADRIHPDLPEPPDVFANRLALWPAGALVLDGDRTLLGYAIGHPIRFPNLPALGCVLDRLCEDSDTFYVHDVALMPEARGRSRAGEALNMLHLGAPHLKRTCLVAVYGTTVFWARYGFEATANAVPREKLASYGDDATLMVREW</sequence>
<dbReference type="AlphaFoldDB" id="Q0G550"/>
<proteinExistence type="predicted"/>
<evidence type="ECO:0000313" key="3">
    <source>
        <dbReference type="Proteomes" id="UP000004310"/>
    </source>
</evidence>
<gene>
    <name evidence="2" type="ORF">FP2506_10231</name>
</gene>
<dbReference type="eggNOG" id="COG0456">
    <property type="taxonomic scope" value="Bacteria"/>
</dbReference>
<dbReference type="InterPro" id="IPR000182">
    <property type="entry name" value="GNAT_dom"/>
</dbReference>
<evidence type="ECO:0000259" key="1">
    <source>
        <dbReference type="PROSITE" id="PS51186"/>
    </source>
</evidence>
<reference evidence="2 3" key="1">
    <citation type="journal article" date="2010" name="J. Bacteriol.">
        <title>Genome sequence of Fulvimarina pelagi HTCC2506T, a Mn(II)-oxidizing alphaproteobacterium possessing an aerobic anoxygenic photosynthetic gene cluster and Xanthorhodopsin.</title>
        <authorList>
            <person name="Kang I."/>
            <person name="Oh H.M."/>
            <person name="Lim S.I."/>
            <person name="Ferriera S."/>
            <person name="Giovannoni S.J."/>
            <person name="Cho J.C."/>
        </authorList>
    </citation>
    <scope>NUCLEOTIDE SEQUENCE [LARGE SCALE GENOMIC DNA]</scope>
    <source>
        <strain evidence="2 3">HTCC2506</strain>
    </source>
</reference>
<dbReference type="GO" id="GO:0016747">
    <property type="term" value="F:acyltransferase activity, transferring groups other than amino-acyl groups"/>
    <property type="evidence" value="ECO:0007669"/>
    <property type="project" value="InterPro"/>
</dbReference>
<protein>
    <submittedName>
        <fullName evidence="2">Acetyltransferase, GNAT family protein</fullName>
    </submittedName>
</protein>
<keyword evidence="2" id="KW-0808">Transferase</keyword>
<evidence type="ECO:0000313" key="2">
    <source>
        <dbReference type="EMBL" id="EAU43214.1"/>
    </source>
</evidence>
<dbReference type="HOGENOM" id="CLU_099842_0_0_5"/>
<name>Q0G550_9HYPH</name>